<dbReference type="Proteomes" id="UP000700732">
    <property type="component" value="Unassembled WGS sequence"/>
</dbReference>
<evidence type="ECO:0000313" key="2">
    <source>
        <dbReference type="EMBL" id="MBC3790557.1"/>
    </source>
</evidence>
<dbReference type="EMBL" id="VFIA01000005">
    <property type="protein sequence ID" value="MBC3790557.1"/>
    <property type="molecule type" value="Genomic_DNA"/>
</dbReference>
<dbReference type="RefSeq" id="WP_186736390.1">
    <property type="nucleotide sequence ID" value="NZ_VFIA01000005.1"/>
</dbReference>
<feature type="compositionally biased region" description="Polar residues" evidence="1">
    <location>
        <begin position="136"/>
        <end position="153"/>
    </location>
</feature>
<organism evidence="2 3">
    <name type="scientific">Spirosoma utsteinense</name>
    <dbReference type="NCBI Taxonomy" id="2585773"/>
    <lineage>
        <taxon>Bacteria</taxon>
        <taxon>Pseudomonadati</taxon>
        <taxon>Bacteroidota</taxon>
        <taxon>Cytophagia</taxon>
        <taxon>Cytophagales</taxon>
        <taxon>Cytophagaceae</taxon>
        <taxon>Spirosoma</taxon>
    </lineage>
</organism>
<feature type="region of interest" description="Disordered" evidence="1">
    <location>
        <begin position="109"/>
        <end position="153"/>
    </location>
</feature>
<feature type="compositionally biased region" description="Low complexity" evidence="1">
    <location>
        <begin position="120"/>
        <end position="129"/>
    </location>
</feature>
<reference evidence="2 3" key="1">
    <citation type="submission" date="2019-06" db="EMBL/GenBank/DDBJ databases">
        <title>Spirosoma utsteinense sp. nov. isolated from Antarctic ice-free soils.</title>
        <authorList>
            <person name="Tahon G."/>
        </authorList>
    </citation>
    <scope>NUCLEOTIDE SEQUENCE [LARGE SCALE GENOMIC DNA]</scope>
    <source>
        <strain evidence="2 3">LMG 31447</strain>
    </source>
</reference>
<name>A0ABR6W3U5_9BACT</name>
<proteinExistence type="predicted"/>
<feature type="region of interest" description="Disordered" evidence="1">
    <location>
        <begin position="54"/>
        <end position="97"/>
    </location>
</feature>
<accession>A0ABR6W3U5</accession>
<gene>
    <name evidence="2" type="ORF">FH603_1047</name>
</gene>
<evidence type="ECO:0000256" key="1">
    <source>
        <dbReference type="SAM" id="MobiDB-lite"/>
    </source>
</evidence>
<feature type="compositionally biased region" description="Basic and acidic residues" evidence="1">
    <location>
        <begin position="54"/>
        <end position="70"/>
    </location>
</feature>
<sequence>MANKTIKTKQKSLASDIVSSIEAKLGEAGDASKKIKKSIEKSAGKLAKKLVKLMDKTEKKQTKPAKSVDKKAKKNAAKAQKNALKAEKNAKRATNTKAQEVAKAALIIADTSKPVPRPTPNRNTRTVPVSTRKTRSTTANPTAEPVESTTDID</sequence>
<comment type="caution">
    <text evidence="2">The sequence shown here is derived from an EMBL/GenBank/DDBJ whole genome shotgun (WGS) entry which is preliminary data.</text>
</comment>
<keyword evidence="3" id="KW-1185">Reference proteome</keyword>
<protein>
    <submittedName>
        <fullName evidence="2">Pyruvoyl-dependent arginine decarboxylase (PvlArgDC)</fullName>
    </submittedName>
</protein>
<evidence type="ECO:0000313" key="3">
    <source>
        <dbReference type="Proteomes" id="UP000700732"/>
    </source>
</evidence>